<proteinExistence type="predicted"/>
<feature type="compositionally biased region" description="Basic and acidic residues" evidence="1">
    <location>
        <begin position="60"/>
        <end position="69"/>
    </location>
</feature>
<evidence type="ECO:0000313" key="2">
    <source>
        <dbReference type="EMBL" id="RKO95466.1"/>
    </source>
</evidence>
<evidence type="ECO:0000313" key="3">
    <source>
        <dbReference type="Proteomes" id="UP000268535"/>
    </source>
</evidence>
<gene>
    <name evidence="2" type="ORF">CAUPRSCDRAFT_12832</name>
</gene>
<dbReference type="AlphaFoldDB" id="A0A4P9WW92"/>
<reference evidence="3" key="1">
    <citation type="journal article" date="2018" name="Nat. Microbiol.">
        <title>Leveraging single-cell genomics to expand the fungal tree of life.</title>
        <authorList>
            <person name="Ahrendt S.R."/>
            <person name="Quandt C.A."/>
            <person name="Ciobanu D."/>
            <person name="Clum A."/>
            <person name="Salamov A."/>
            <person name="Andreopoulos B."/>
            <person name="Cheng J.F."/>
            <person name="Woyke T."/>
            <person name="Pelin A."/>
            <person name="Henrissat B."/>
            <person name="Reynolds N.K."/>
            <person name="Benny G.L."/>
            <person name="Smith M.E."/>
            <person name="James T.Y."/>
            <person name="Grigoriev I.V."/>
        </authorList>
    </citation>
    <scope>NUCLEOTIDE SEQUENCE [LARGE SCALE GENOMIC DNA]</scope>
    <source>
        <strain evidence="3">ATCC 52028</strain>
    </source>
</reference>
<feature type="region of interest" description="Disordered" evidence="1">
    <location>
        <begin position="130"/>
        <end position="152"/>
    </location>
</feature>
<name>A0A4P9WW92_9FUNG</name>
<dbReference type="Proteomes" id="UP000268535">
    <property type="component" value="Unassembled WGS sequence"/>
</dbReference>
<protein>
    <submittedName>
        <fullName evidence="2">Uncharacterized protein</fullName>
    </submittedName>
</protein>
<accession>A0A4P9WW92</accession>
<dbReference type="EMBL" id="ML011662">
    <property type="protein sequence ID" value="RKO95466.1"/>
    <property type="molecule type" value="Genomic_DNA"/>
</dbReference>
<organism evidence="2 3">
    <name type="scientific">Caulochytrium protostelioides</name>
    <dbReference type="NCBI Taxonomy" id="1555241"/>
    <lineage>
        <taxon>Eukaryota</taxon>
        <taxon>Fungi</taxon>
        <taxon>Fungi incertae sedis</taxon>
        <taxon>Chytridiomycota</taxon>
        <taxon>Chytridiomycota incertae sedis</taxon>
        <taxon>Chytridiomycetes</taxon>
        <taxon>Caulochytriales</taxon>
        <taxon>Caulochytriaceae</taxon>
        <taxon>Caulochytrium</taxon>
    </lineage>
</organism>
<feature type="compositionally biased region" description="Low complexity" evidence="1">
    <location>
        <begin position="130"/>
        <end position="140"/>
    </location>
</feature>
<evidence type="ECO:0000256" key="1">
    <source>
        <dbReference type="SAM" id="MobiDB-lite"/>
    </source>
</evidence>
<feature type="compositionally biased region" description="Low complexity" evidence="1">
    <location>
        <begin position="70"/>
        <end position="80"/>
    </location>
</feature>
<feature type="region of interest" description="Disordered" evidence="1">
    <location>
        <begin position="60"/>
        <end position="93"/>
    </location>
</feature>
<sequence>MVSLRSARWGTWCGAATTDHFTLTTPRTQWRARLDELWEQYAHVVGFSAASAAAAAGAHDAHGDARGGHDAASTATAAGSRRQDPKSADGWYTSPYSREALSGSVPRHMTVADMATRAASDVMAAAQASASSSASSSSSSGRMPRSGTDQGAAASPAAAAALASAAATAAAAAASSSSSWPSLSLSSAMDHLASMTAAMQMNGAGTADAPPMAPKFQAPEFWMSVATNLWDEGC</sequence>
<dbReference type="PRINTS" id="PR00833">
    <property type="entry name" value="POAALLERGEN"/>
</dbReference>